<proteinExistence type="predicted"/>
<comment type="caution">
    <text evidence="1">The sequence shown here is derived from an EMBL/GenBank/DDBJ whole genome shotgun (WGS) entry which is preliminary data.</text>
</comment>
<dbReference type="AlphaFoldDB" id="A0A369KBP9"/>
<evidence type="ECO:0000313" key="2">
    <source>
        <dbReference type="Proteomes" id="UP000076154"/>
    </source>
</evidence>
<dbReference type="InParanoid" id="A0A369KBP9"/>
<keyword evidence="2" id="KW-1185">Reference proteome</keyword>
<gene>
    <name evidence="1" type="ORF">Hypma_015065</name>
</gene>
<dbReference type="Proteomes" id="UP000076154">
    <property type="component" value="Unassembled WGS sequence"/>
</dbReference>
<dbReference type="EMBL" id="LUEZ02000010">
    <property type="protein sequence ID" value="RDB29213.1"/>
    <property type="molecule type" value="Genomic_DNA"/>
</dbReference>
<evidence type="ECO:0000313" key="1">
    <source>
        <dbReference type="EMBL" id="RDB29213.1"/>
    </source>
</evidence>
<sequence length="115" mass="12461">MAPLLTPQVNLVEMGVGGVGPGTPIEGIHPTQSLSTRYTSSTLLTCGLNISKTLWRLLGLSPTPTLMAALEHAPPHRRNDGAEEIIDVQRRPVYRVFAWIADILVSVRRAILGPD</sequence>
<protein>
    <submittedName>
        <fullName evidence="1">Uncharacterized protein</fullName>
    </submittedName>
</protein>
<accession>A0A369KBP9</accession>
<organism evidence="1 2">
    <name type="scientific">Hypsizygus marmoreus</name>
    <name type="common">White beech mushroom</name>
    <name type="synonym">Agaricus marmoreus</name>
    <dbReference type="NCBI Taxonomy" id="39966"/>
    <lineage>
        <taxon>Eukaryota</taxon>
        <taxon>Fungi</taxon>
        <taxon>Dikarya</taxon>
        <taxon>Basidiomycota</taxon>
        <taxon>Agaricomycotina</taxon>
        <taxon>Agaricomycetes</taxon>
        <taxon>Agaricomycetidae</taxon>
        <taxon>Agaricales</taxon>
        <taxon>Tricholomatineae</taxon>
        <taxon>Lyophyllaceae</taxon>
        <taxon>Hypsizygus</taxon>
    </lineage>
</organism>
<reference evidence="1" key="1">
    <citation type="submission" date="2018-04" db="EMBL/GenBank/DDBJ databases">
        <title>Whole genome sequencing of Hypsizygus marmoreus.</title>
        <authorList>
            <person name="Choi I.-G."/>
            <person name="Min B."/>
            <person name="Kim J.-G."/>
            <person name="Kim S."/>
            <person name="Oh Y.-L."/>
            <person name="Kong W.-S."/>
            <person name="Park H."/>
            <person name="Jeong J."/>
            <person name="Song E.-S."/>
        </authorList>
    </citation>
    <scope>NUCLEOTIDE SEQUENCE [LARGE SCALE GENOMIC DNA]</scope>
    <source>
        <strain evidence="1">51987-8</strain>
    </source>
</reference>
<name>A0A369KBP9_HYPMA</name>